<dbReference type="InParanoid" id="B9S482"/>
<organism evidence="13 14">
    <name type="scientific">Ricinus communis</name>
    <name type="common">Castor bean</name>
    <dbReference type="NCBI Taxonomy" id="3988"/>
    <lineage>
        <taxon>Eukaryota</taxon>
        <taxon>Viridiplantae</taxon>
        <taxon>Streptophyta</taxon>
        <taxon>Embryophyta</taxon>
        <taxon>Tracheophyta</taxon>
        <taxon>Spermatophyta</taxon>
        <taxon>Magnoliopsida</taxon>
        <taxon>eudicotyledons</taxon>
        <taxon>Gunneridae</taxon>
        <taxon>Pentapetalae</taxon>
        <taxon>rosids</taxon>
        <taxon>fabids</taxon>
        <taxon>Malpighiales</taxon>
        <taxon>Euphorbiaceae</taxon>
        <taxon>Acalyphoideae</taxon>
        <taxon>Acalypheae</taxon>
        <taxon>Ricinus</taxon>
    </lineage>
</organism>
<dbReference type="PANTHER" id="PTHR32468">
    <property type="entry name" value="CATION/H + ANTIPORTER"/>
    <property type="match status" value="1"/>
</dbReference>
<dbReference type="GO" id="GO:0012505">
    <property type="term" value="C:endomembrane system"/>
    <property type="evidence" value="ECO:0000318"/>
    <property type="project" value="GO_Central"/>
</dbReference>
<dbReference type="InterPro" id="IPR050794">
    <property type="entry name" value="CPA2_transporter"/>
</dbReference>
<feature type="domain" description="Cation/H+ exchanger transmembrane" evidence="11">
    <location>
        <begin position="140"/>
        <end position="381"/>
    </location>
</feature>
<dbReference type="Pfam" id="PF00999">
    <property type="entry name" value="Na_H_Exchanger"/>
    <property type="match status" value="1"/>
</dbReference>
<feature type="transmembrane region" description="Helical" evidence="10">
    <location>
        <begin position="157"/>
        <end position="180"/>
    </location>
</feature>
<keyword evidence="4 10" id="KW-0812">Transmembrane</keyword>
<evidence type="ECO:0000256" key="7">
    <source>
        <dbReference type="ARBA" id="ARBA00023065"/>
    </source>
</evidence>
<keyword evidence="7" id="KW-0406">Ion transport</keyword>
<dbReference type="EMBL" id="EQ973864">
    <property type="protein sequence ID" value="EEF41510.1"/>
    <property type="molecule type" value="Genomic_DNA"/>
</dbReference>
<dbReference type="Proteomes" id="UP000008311">
    <property type="component" value="Unassembled WGS sequence"/>
</dbReference>
<evidence type="ECO:0000256" key="4">
    <source>
        <dbReference type="ARBA" id="ARBA00022692"/>
    </source>
</evidence>
<feature type="transmembrane region" description="Helical" evidence="10">
    <location>
        <begin position="276"/>
        <end position="294"/>
    </location>
</feature>
<evidence type="ECO:0000256" key="8">
    <source>
        <dbReference type="ARBA" id="ARBA00023136"/>
    </source>
</evidence>
<feature type="domain" description="Cation/H(+) antiporter C-terminal" evidence="12">
    <location>
        <begin position="584"/>
        <end position="728"/>
    </location>
</feature>
<feature type="transmembrane region" description="Helical" evidence="10">
    <location>
        <begin position="367"/>
        <end position="391"/>
    </location>
</feature>
<evidence type="ECO:0000256" key="1">
    <source>
        <dbReference type="ARBA" id="ARBA00004141"/>
    </source>
</evidence>
<dbReference type="eggNOG" id="KOG1650">
    <property type="taxonomic scope" value="Eukaryota"/>
</dbReference>
<dbReference type="InterPro" id="IPR057290">
    <property type="entry name" value="CHX17_C"/>
</dbReference>
<dbReference type="GO" id="GO:0006885">
    <property type="term" value="P:regulation of pH"/>
    <property type="evidence" value="ECO:0000318"/>
    <property type="project" value="GO_Central"/>
</dbReference>
<dbReference type="GO" id="GO:0098662">
    <property type="term" value="P:inorganic cation transmembrane transport"/>
    <property type="evidence" value="ECO:0000318"/>
    <property type="project" value="GO_Central"/>
</dbReference>
<keyword evidence="8 10" id="KW-0472">Membrane</keyword>
<dbReference type="Gene3D" id="1.20.1530.20">
    <property type="match status" value="2"/>
</dbReference>
<dbReference type="PANTHER" id="PTHR32468:SF108">
    <property type="entry name" value="CATION_H(+) ANTIPORTER 15-LIKE"/>
    <property type="match status" value="1"/>
</dbReference>
<evidence type="ECO:0000256" key="9">
    <source>
        <dbReference type="ARBA" id="ARBA00038341"/>
    </source>
</evidence>
<evidence type="ECO:0000256" key="6">
    <source>
        <dbReference type="ARBA" id="ARBA00022989"/>
    </source>
</evidence>
<evidence type="ECO:0000256" key="10">
    <source>
        <dbReference type="SAM" id="Phobius"/>
    </source>
</evidence>
<comment type="subcellular location">
    <subcellularLocation>
        <location evidence="1">Membrane</location>
        <topology evidence="1">Multi-pass membrane protein</topology>
    </subcellularLocation>
</comment>
<feature type="transmembrane region" description="Helical" evidence="10">
    <location>
        <begin position="186"/>
        <end position="205"/>
    </location>
</feature>
<evidence type="ECO:0000256" key="2">
    <source>
        <dbReference type="ARBA" id="ARBA00022448"/>
    </source>
</evidence>
<dbReference type="GO" id="GO:1902600">
    <property type="term" value="P:proton transmembrane transport"/>
    <property type="evidence" value="ECO:0007669"/>
    <property type="project" value="InterPro"/>
</dbReference>
<keyword evidence="3" id="KW-0633">Potassium transport</keyword>
<evidence type="ECO:0000313" key="13">
    <source>
        <dbReference type="EMBL" id="EEF41510.1"/>
    </source>
</evidence>
<dbReference type="Pfam" id="PF23259">
    <property type="entry name" value="CHX17_C"/>
    <property type="match status" value="1"/>
</dbReference>
<feature type="transmembrane region" description="Helical" evidence="10">
    <location>
        <begin position="306"/>
        <end position="330"/>
    </location>
</feature>
<dbReference type="GO" id="GO:0015297">
    <property type="term" value="F:antiporter activity"/>
    <property type="evidence" value="ECO:0007669"/>
    <property type="project" value="InterPro"/>
</dbReference>
<evidence type="ECO:0000259" key="12">
    <source>
        <dbReference type="Pfam" id="PF23259"/>
    </source>
</evidence>
<dbReference type="InterPro" id="IPR006153">
    <property type="entry name" value="Cation/H_exchanger_TM"/>
</dbReference>
<name>B9S482_RICCO</name>
<gene>
    <name evidence="13" type="ORF">RCOM_0687700</name>
</gene>
<protein>
    <submittedName>
        <fullName evidence="13">Monovalent cation:proton antiporter, putative</fullName>
    </submittedName>
</protein>
<dbReference type="GO" id="GO:0016020">
    <property type="term" value="C:membrane"/>
    <property type="evidence" value="ECO:0007669"/>
    <property type="project" value="UniProtKB-SubCell"/>
</dbReference>
<feature type="transmembrane region" description="Helical" evidence="10">
    <location>
        <begin position="97"/>
        <end position="119"/>
    </location>
</feature>
<reference evidence="14" key="1">
    <citation type="journal article" date="2010" name="Nat. Biotechnol.">
        <title>Draft genome sequence of the oilseed species Ricinus communis.</title>
        <authorList>
            <person name="Chan A.P."/>
            <person name="Crabtree J."/>
            <person name="Zhao Q."/>
            <person name="Lorenzi H."/>
            <person name="Orvis J."/>
            <person name="Puiu D."/>
            <person name="Melake-Berhan A."/>
            <person name="Jones K.M."/>
            <person name="Redman J."/>
            <person name="Chen G."/>
            <person name="Cahoon E.B."/>
            <person name="Gedil M."/>
            <person name="Stanke M."/>
            <person name="Haas B.J."/>
            <person name="Wortman J.R."/>
            <person name="Fraser-Liggett C.M."/>
            <person name="Ravel J."/>
            <person name="Rabinowicz P.D."/>
        </authorList>
    </citation>
    <scope>NUCLEOTIDE SEQUENCE [LARGE SCALE GENOMIC DNA]</scope>
    <source>
        <strain evidence="14">cv. Hale</strain>
    </source>
</reference>
<keyword evidence="14" id="KW-1185">Reference proteome</keyword>
<dbReference type="GO" id="GO:0006813">
    <property type="term" value="P:potassium ion transport"/>
    <property type="evidence" value="ECO:0007669"/>
    <property type="project" value="UniProtKB-KW"/>
</dbReference>
<evidence type="ECO:0000256" key="3">
    <source>
        <dbReference type="ARBA" id="ARBA00022538"/>
    </source>
</evidence>
<evidence type="ECO:0000256" key="5">
    <source>
        <dbReference type="ARBA" id="ARBA00022958"/>
    </source>
</evidence>
<keyword evidence="5" id="KW-0630">Potassium</keyword>
<keyword evidence="6 10" id="KW-1133">Transmembrane helix</keyword>
<dbReference type="STRING" id="3988.B9S482"/>
<accession>B9S482</accession>
<dbReference type="InterPro" id="IPR038770">
    <property type="entry name" value="Na+/solute_symporter_sf"/>
</dbReference>
<feature type="transmembrane region" description="Helical" evidence="10">
    <location>
        <begin position="59"/>
        <end position="77"/>
    </location>
</feature>
<comment type="similarity">
    <text evidence="9">Belongs to the monovalent cation:proton antiporter 2 (CPA2) transporter (TC 2.A.37) family. CHX (TC 2.A.37.4) subfamily.</text>
</comment>
<keyword evidence="2" id="KW-0813">Transport</keyword>
<sequence>MVHPKICTAYREDYGGHGIFDKYNPLAFTFPVFMLQAIVSLLMCNLVYFALGPWIGSKLVCNILAGVILGPSIMGQINNSYMEKIFSDKEMFVFNTLVKIGTGYYLFLIAVKMDVAMLLRTAKRIPTLSNVLATTYYANIAVAMEEHNLLTSELGRLAMSAGMFMEAVGWVHLILSVIILQGNIGNGIRVVIFLCSMILFATRVVRPVIVKQIIERIPEESPLSENFVVAILICALVMGLIAESTFGAFYIGTLLMGLIIPDGPPLGSALVEKVELMVMEFFQPMFFVLIGYSVDTSFMVHNKDVGLLLLFVVGCHLAKILGTMLATLFININLRNAVLLAISLNIRGVVDLTAYERWHIRGIMDKRMFSILVLSNIFLTGIYNTLVHVFYKPEIRLAAFPPTEKYFRTLQTTPSDKELHILTSTHNEDSIHCIIALLEASYPNAASPINVNVIHAVELAGRAGPKIIPYSSHSYSRKLQSNTAKHIMRAFTNYARNSSGPVSIRPFIMVAPFKTMHNIICNYAEEERIPFIIVPFLGENDPKADRRMVRDFNVYNLQENSPCTVGILVDRGLDSRINLGRFSYSALLIFVGGADDREALRLTTRMSGNPAVSITFMKINLMHGNEDIDEAEEERDKLLIQEFKDKNAYNACVVFRDMIVENTLQLMHMAETLVDIYDLVMVGKMPMKVKHVKEMTEWIDHPELGVIGDALISSKPRDCKMSILVMQHTFKVDKTIHQDETLEKVR</sequence>
<feature type="transmembrane region" description="Helical" evidence="10">
    <location>
        <begin position="226"/>
        <end position="256"/>
    </location>
</feature>
<dbReference type="AlphaFoldDB" id="B9S482"/>
<proteinExistence type="inferred from homology"/>
<evidence type="ECO:0000259" key="11">
    <source>
        <dbReference type="Pfam" id="PF00999"/>
    </source>
</evidence>
<feature type="transmembrane region" description="Helical" evidence="10">
    <location>
        <begin position="30"/>
        <end position="52"/>
    </location>
</feature>
<evidence type="ECO:0000313" key="14">
    <source>
        <dbReference type="Proteomes" id="UP000008311"/>
    </source>
</evidence>